<evidence type="ECO:0000313" key="1">
    <source>
        <dbReference type="EMBL" id="EKO35394.1"/>
    </source>
</evidence>
<gene>
    <name evidence="1" type="ORF">LEP1GSC179_1295</name>
</gene>
<organism evidence="1 2">
    <name type="scientific">Leptospira santarosai str. MOR084</name>
    <dbReference type="NCBI Taxonomy" id="1049984"/>
    <lineage>
        <taxon>Bacteria</taxon>
        <taxon>Pseudomonadati</taxon>
        <taxon>Spirochaetota</taxon>
        <taxon>Spirochaetia</taxon>
        <taxon>Leptospirales</taxon>
        <taxon>Leptospiraceae</taxon>
        <taxon>Leptospira</taxon>
    </lineage>
</organism>
<comment type="caution">
    <text evidence="1">The sequence shown here is derived from an EMBL/GenBank/DDBJ whole genome shotgun (WGS) entry which is preliminary data.</text>
</comment>
<keyword evidence="2" id="KW-1185">Reference proteome</keyword>
<accession>A0A0E2BJE6</accession>
<evidence type="ECO:0000313" key="2">
    <source>
        <dbReference type="Proteomes" id="UP000006329"/>
    </source>
</evidence>
<dbReference type="Proteomes" id="UP000006329">
    <property type="component" value="Unassembled WGS sequence"/>
</dbReference>
<dbReference type="AlphaFoldDB" id="A0A0E2BJE6"/>
<reference evidence="1" key="1">
    <citation type="submission" date="2012-10" db="EMBL/GenBank/DDBJ databases">
        <authorList>
            <person name="Harkins D.M."/>
            <person name="Durkin A.S."/>
            <person name="Brinkac L.M."/>
            <person name="Haft D.H."/>
            <person name="Selengut J.D."/>
            <person name="Sanka R."/>
            <person name="DePew J."/>
            <person name="Purushe J."/>
            <person name="Matthias M.A."/>
            <person name="Vinetz J.M."/>
            <person name="Sutton G.G."/>
            <person name="Nierman W.C."/>
            <person name="Fouts D.E."/>
        </authorList>
    </citation>
    <scope>NUCLEOTIDE SEQUENCE [LARGE SCALE GENOMIC DNA]</scope>
    <source>
        <strain evidence="1">MOR084</strain>
    </source>
</reference>
<proteinExistence type="predicted"/>
<dbReference type="EMBL" id="AHON02000013">
    <property type="protein sequence ID" value="EKO35394.1"/>
    <property type="molecule type" value="Genomic_DNA"/>
</dbReference>
<protein>
    <submittedName>
        <fullName evidence="1">Uncharacterized protein</fullName>
    </submittedName>
</protein>
<name>A0A0E2BJE6_9LEPT</name>
<sequence>MGLGRLKPVRFCNEKVTIEDRFPKKFQLSNSSVQKDSKELEAEN</sequence>